<sequence length="195" mass="22482">MFRSNFINLDTTKSLGETVKQFTADSDRWIFPKNGQNTVFSQHQVSSRFNAASIIDFLGGIMQILSKNRPNLQINTQQSPMKLNWNLKRYFEPISATNDYSQKRQPLAYLDTGGNNFDRFIVSERRNDNPILDWIVGKFSRRGLDWSSGNLRLINVQGNSILGSDLIVHDRSIEIPFKKWLYTLNSILKSSPSYK</sequence>
<accession>A0A8J2M230</accession>
<organism evidence="1 2">
    <name type="scientific">Cercopithifilaria johnstoni</name>
    <dbReference type="NCBI Taxonomy" id="2874296"/>
    <lineage>
        <taxon>Eukaryota</taxon>
        <taxon>Metazoa</taxon>
        <taxon>Ecdysozoa</taxon>
        <taxon>Nematoda</taxon>
        <taxon>Chromadorea</taxon>
        <taxon>Rhabditida</taxon>
        <taxon>Spirurina</taxon>
        <taxon>Spiruromorpha</taxon>
        <taxon>Filarioidea</taxon>
        <taxon>Onchocercidae</taxon>
        <taxon>Cercopithifilaria</taxon>
    </lineage>
</organism>
<proteinExistence type="predicted"/>
<dbReference type="AlphaFoldDB" id="A0A8J2M230"/>
<evidence type="ECO:0000313" key="2">
    <source>
        <dbReference type="Proteomes" id="UP000746747"/>
    </source>
</evidence>
<dbReference type="EMBL" id="CAKAEH010001250">
    <property type="protein sequence ID" value="CAG9533536.1"/>
    <property type="molecule type" value="Genomic_DNA"/>
</dbReference>
<gene>
    <name evidence="1" type="ORF">CJOHNSTONI_LOCUS3752</name>
</gene>
<dbReference type="OrthoDB" id="5826202at2759"/>
<evidence type="ECO:0000313" key="1">
    <source>
        <dbReference type="EMBL" id="CAG9533536.1"/>
    </source>
</evidence>
<name>A0A8J2M230_9BILA</name>
<keyword evidence="2" id="KW-1185">Reference proteome</keyword>
<dbReference type="Proteomes" id="UP000746747">
    <property type="component" value="Unassembled WGS sequence"/>
</dbReference>
<comment type="caution">
    <text evidence="1">The sequence shown here is derived from an EMBL/GenBank/DDBJ whole genome shotgun (WGS) entry which is preliminary data.</text>
</comment>
<protein>
    <submittedName>
        <fullName evidence="1">Uncharacterized protein</fullName>
    </submittedName>
</protein>
<reference evidence="1" key="1">
    <citation type="submission" date="2021-09" db="EMBL/GenBank/DDBJ databases">
        <authorList>
            <consortium name="Pathogen Informatics"/>
        </authorList>
    </citation>
    <scope>NUCLEOTIDE SEQUENCE</scope>
</reference>